<reference evidence="2 3" key="1">
    <citation type="submission" date="2016-09" db="EMBL/GenBank/DDBJ databases">
        <title>Extensive genetic diversity and differential bi-allelic expression allows diatom success in the polar Southern Ocean.</title>
        <authorList>
            <consortium name="DOE Joint Genome Institute"/>
            <person name="Mock T."/>
            <person name="Otillar R.P."/>
            <person name="Strauss J."/>
            <person name="Dupont C."/>
            <person name="Frickenhaus S."/>
            <person name="Maumus F."/>
            <person name="Mcmullan M."/>
            <person name="Sanges R."/>
            <person name="Schmutz J."/>
            <person name="Toseland A."/>
            <person name="Valas R."/>
            <person name="Veluchamy A."/>
            <person name="Ward B.J."/>
            <person name="Allen A."/>
            <person name="Barry K."/>
            <person name="Falciatore A."/>
            <person name="Ferrante M."/>
            <person name="Fortunato A.E."/>
            <person name="Gloeckner G."/>
            <person name="Gruber A."/>
            <person name="Hipkin R."/>
            <person name="Janech M."/>
            <person name="Kroth P."/>
            <person name="Leese F."/>
            <person name="Lindquist E."/>
            <person name="Lyon B.R."/>
            <person name="Martin J."/>
            <person name="Mayer C."/>
            <person name="Parker M."/>
            <person name="Quesneville H."/>
            <person name="Raymond J."/>
            <person name="Uhlig C."/>
            <person name="Valentin K.U."/>
            <person name="Worden A.Z."/>
            <person name="Armbrust E.V."/>
            <person name="Bowler C."/>
            <person name="Green B."/>
            <person name="Moulton V."/>
            <person name="Van Oosterhout C."/>
            <person name="Grigoriev I."/>
        </authorList>
    </citation>
    <scope>NUCLEOTIDE SEQUENCE [LARGE SCALE GENOMIC DNA]</scope>
    <source>
        <strain evidence="2 3">CCMP1102</strain>
    </source>
</reference>
<keyword evidence="3" id="KW-1185">Reference proteome</keyword>
<dbReference type="OrthoDB" id="54554at2759"/>
<accession>A0A1E7EJ48</accession>
<protein>
    <submittedName>
        <fullName evidence="2">Uncharacterized protein</fullName>
    </submittedName>
</protein>
<evidence type="ECO:0000313" key="3">
    <source>
        <dbReference type="Proteomes" id="UP000095751"/>
    </source>
</evidence>
<feature type="compositionally biased region" description="Low complexity" evidence="1">
    <location>
        <begin position="29"/>
        <end position="41"/>
    </location>
</feature>
<dbReference type="AlphaFoldDB" id="A0A1E7EJ48"/>
<dbReference type="KEGG" id="fcy:FRACYDRAFT_257359"/>
<sequence length="1026" mass="115145">MVKSSNRAQQRRSLPCSGTTNKRGKESAAKQAKQKVNNNKKNGIHFINDKVSQDQIQTIIVEILTKWRQYEPKQKKNGEPPHGSLAKLVKQYSKTQLWLNSNKVKMKWRNMSDINKNRINLALPLVEMNNNNNKTTVAPPTSSAQVPGKSGRPIGTTNKAMQDLARKFSQMKNDIALSWVDNNLLPPDHTNKMSLKKLIANKQHEYQLDPDIYSVASTTIYSRICRDRLEVKGTGMTSPMLDAEPLIVMYIKQSTDCNDTMNKRQIIDYANSNVSGTPVEDDVIAWKLRHQVDLRDQYIKHGIKPTSANLGNGWFRGFVRRWGNEIQYKGSSNVDFYRTEHCTYEKFEEMYDNVYGLLVKWGYAEVLDEPVYYNRNGEVCDIDDPNQYGEPVHHRFKHPELFMAADECGTNTNMSKDKMSAGNKKHCSTKGVTAKLPACTSDCHFTTMVWTKLDGNPAVCLVIIEKDGELSYSELHGLDVNAIWIGDDTMFNEIKNMNNDNDKEKKMKEMLADTVFSVELLQLNTGPGKVFPGGPICIVNGIKVPTLVRRSASGGITPEILVDVLRLYDALIPRVPGDPPPGAILDGHGSRLSPVFMRYINNLDEEGKAVPGANHKWNICLGLPNGTAYWQVGDSSEQNGMYKNLTREAKEVIRVDQRINCERIKISRHHVLLIMSKVFDRSFGNVDGNKKAILQRGWNPLNRGCLSHPEVLKSKKVVTLSQQTLSQQTLSQQSESQSESQIAMAATNRADPTRLAGMNVSEGKAQHYLSVLTTSTNRNVARERHHQEKKKLVQQQRLDNSDRSSLIDKFTGRLTSGGLTSQGHWGLGETTLGIVEGRTNAKLAELAKKASKQYIRDMKIYSKGKAAMEKSKYHYAAFVEGGILYGVPNGPDRNKIINGLRKASHWLLNDDYVHLIRYKQLGCMKQKSKIPVTLAERREAWDGIYYTMKDPSPPVKPTNYIEISDIVDGEDNRDDDDNALALDLLTSVPSDLPPLALLSTTTDGTEGENDVANILLNIGNQKITAI</sequence>
<dbReference type="Proteomes" id="UP000095751">
    <property type="component" value="Unassembled WGS sequence"/>
</dbReference>
<dbReference type="InParanoid" id="A0A1E7EJ48"/>
<evidence type="ECO:0000256" key="1">
    <source>
        <dbReference type="SAM" id="MobiDB-lite"/>
    </source>
</evidence>
<proteinExistence type="predicted"/>
<feature type="compositionally biased region" description="Polar residues" evidence="1">
    <location>
        <begin position="1"/>
        <end position="21"/>
    </location>
</feature>
<gene>
    <name evidence="2" type="ORF">FRACYDRAFT_257359</name>
</gene>
<evidence type="ECO:0000313" key="2">
    <source>
        <dbReference type="EMBL" id="OEU05919.1"/>
    </source>
</evidence>
<dbReference type="EMBL" id="KV784443">
    <property type="protein sequence ID" value="OEU05919.1"/>
    <property type="molecule type" value="Genomic_DNA"/>
</dbReference>
<name>A0A1E7EJ48_9STRA</name>
<feature type="region of interest" description="Disordered" evidence="1">
    <location>
        <begin position="1"/>
        <end position="41"/>
    </location>
</feature>
<organism evidence="2 3">
    <name type="scientific">Fragilariopsis cylindrus CCMP1102</name>
    <dbReference type="NCBI Taxonomy" id="635003"/>
    <lineage>
        <taxon>Eukaryota</taxon>
        <taxon>Sar</taxon>
        <taxon>Stramenopiles</taxon>
        <taxon>Ochrophyta</taxon>
        <taxon>Bacillariophyta</taxon>
        <taxon>Bacillariophyceae</taxon>
        <taxon>Bacillariophycidae</taxon>
        <taxon>Bacillariales</taxon>
        <taxon>Bacillariaceae</taxon>
        <taxon>Fragilariopsis</taxon>
    </lineage>
</organism>